<feature type="region of interest" description="Disordered" evidence="1">
    <location>
        <begin position="58"/>
        <end position="80"/>
    </location>
</feature>
<organism evidence="2 3">
    <name type="scientific">Ceriporiopsis subvermispora (strain B)</name>
    <name type="common">White-rot fungus</name>
    <name type="synonym">Gelatoporia subvermispora</name>
    <dbReference type="NCBI Taxonomy" id="914234"/>
    <lineage>
        <taxon>Eukaryota</taxon>
        <taxon>Fungi</taxon>
        <taxon>Dikarya</taxon>
        <taxon>Basidiomycota</taxon>
        <taxon>Agaricomycotina</taxon>
        <taxon>Agaricomycetes</taxon>
        <taxon>Polyporales</taxon>
        <taxon>Gelatoporiaceae</taxon>
        <taxon>Gelatoporia</taxon>
    </lineage>
</organism>
<evidence type="ECO:0000256" key="1">
    <source>
        <dbReference type="SAM" id="MobiDB-lite"/>
    </source>
</evidence>
<keyword evidence="3" id="KW-1185">Reference proteome</keyword>
<dbReference type="SUPFAM" id="SSF52047">
    <property type="entry name" value="RNI-like"/>
    <property type="match status" value="1"/>
</dbReference>
<accession>M2QQW1</accession>
<dbReference type="OrthoDB" id="2755060at2759"/>
<name>M2QQW1_CERS8</name>
<proteinExistence type="predicted"/>
<evidence type="ECO:0000313" key="2">
    <source>
        <dbReference type="EMBL" id="EMD39443.1"/>
    </source>
</evidence>
<evidence type="ECO:0000313" key="3">
    <source>
        <dbReference type="Proteomes" id="UP000016930"/>
    </source>
</evidence>
<reference evidence="2 3" key="1">
    <citation type="journal article" date="2012" name="Proc. Natl. Acad. Sci. U.S.A.">
        <title>Comparative genomics of Ceriporiopsis subvermispora and Phanerochaete chrysosporium provide insight into selective ligninolysis.</title>
        <authorList>
            <person name="Fernandez-Fueyo E."/>
            <person name="Ruiz-Duenas F.J."/>
            <person name="Ferreira P."/>
            <person name="Floudas D."/>
            <person name="Hibbett D.S."/>
            <person name="Canessa P."/>
            <person name="Larrondo L.F."/>
            <person name="James T.Y."/>
            <person name="Seelenfreund D."/>
            <person name="Lobos S."/>
            <person name="Polanco R."/>
            <person name="Tello M."/>
            <person name="Honda Y."/>
            <person name="Watanabe T."/>
            <person name="Watanabe T."/>
            <person name="Ryu J.S."/>
            <person name="Kubicek C.P."/>
            <person name="Schmoll M."/>
            <person name="Gaskell J."/>
            <person name="Hammel K.E."/>
            <person name="St John F.J."/>
            <person name="Vanden Wymelenberg A."/>
            <person name="Sabat G."/>
            <person name="Splinter BonDurant S."/>
            <person name="Syed K."/>
            <person name="Yadav J.S."/>
            <person name="Doddapaneni H."/>
            <person name="Subramanian V."/>
            <person name="Lavin J.L."/>
            <person name="Oguiza J.A."/>
            <person name="Perez G."/>
            <person name="Pisabarro A.G."/>
            <person name="Ramirez L."/>
            <person name="Santoyo F."/>
            <person name="Master E."/>
            <person name="Coutinho P.M."/>
            <person name="Henrissat B."/>
            <person name="Lombard V."/>
            <person name="Magnuson J.K."/>
            <person name="Kuees U."/>
            <person name="Hori C."/>
            <person name="Igarashi K."/>
            <person name="Samejima M."/>
            <person name="Held B.W."/>
            <person name="Barry K.W."/>
            <person name="LaButti K.M."/>
            <person name="Lapidus A."/>
            <person name="Lindquist E.A."/>
            <person name="Lucas S.M."/>
            <person name="Riley R."/>
            <person name="Salamov A.A."/>
            <person name="Hoffmeister D."/>
            <person name="Schwenk D."/>
            <person name="Hadar Y."/>
            <person name="Yarden O."/>
            <person name="de Vries R.P."/>
            <person name="Wiebenga A."/>
            <person name="Stenlid J."/>
            <person name="Eastwood D."/>
            <person name="Grigoriev I.V."/>
            <person name="Berka R.M."/>
            <person name="Blanchette R.A."/>
            <person name="Kersten P."/>
            <person name="Martinez A.T."/>
            <person name="Vicuna R."/>
            <person name="Cullen D."/>
        </authorList>
    </citation>
    <scope>NUCLEOTIDE SEQUENCE [LARGE SCALE GENOMIC DNA]</scope>
    <source>
        <strain evidence="2 3">B</strain>
    </source>
</reference>
<sequence length="634" mass="71190">MSTAYVGPLVPAEVVDSLQAGDLLRNSGFSPFGSAAEFITPLASIIISHFLMSLRQSTHESQQAQDDTRYSATRSRSGGTSQSVSLRFASFVGDMGEFLGHDSDYGYDEADTVAPGALGPRESCALERVEGNGIPGEIFTTVIPRPTATIVYESAHNMKVLKINNDPRVGRKEVAMDYDILHIVLGLSSKPEILSLMTKCRDMHEVGIKRLLALDIPIHKNNTFSFAQFMLADPQFRLMHLQHLHIVVPEGPFEVLWMGMMLHDILGDSSRPPQIKTISITHSERWLSANRWFYRFCISLQGLEEIDLREVGRVASKLLQEVSSEIVTARIAFDSQYPRAPPHDISSLLVNSTTRLQDLRYYGAWFQSHTVQFLALHTLEIPHCDITEIKSLLLTFPNLRSLYTTSKSWSGDIYLGRHTHIRDINLAFQEAHGRWTRLDRLSGSMDQIYVLGITSPVEFLELESKMSIENLTFVSALLADANPSRLRLILNMSYFPLALLPEMLNHSTALSHVYLTVDLPNNGAKMSDIIRILMEQVRLLPPLTHLVIRWSTMLYGSLNGPKRRSNVVDDLANLGRAIMGELPSLRFVGIESTNRAGYCMRGGDQTQLSQPVVIELTEEDGRRVISEEQMTWRP</sequence>
<dbReference type="HOGENOM" id="CLU_431463_0_0_1"/>
<protein>
    <submittedName>
        <fullName evidence="2">Uncharacterized protein</fullName>
    </submittedName>
</protein>
<dbReference type="Proteomes" id="UP000016930">
    <property type="component" value="Unassembled WGS sequence"/>
</dbReference>
<dbReference type="AlphaFoldDB" id="M2QQW1"/>
<gene>
    <name evidence="2" type="ORF">CERSUDRAFT_71365</name>
</gene>
<dbReference type="EMBL" id="KB445793">
    <property type="protein sequence ID" value="EMD39443.1"/>
    <property type="molecule type" value="Genomic_DNA"/>
</dbReference>